<proteinExistence type="predicted"/>
<keyword evidence="2" id="KW-1185">Reference proteome</keyword>
<sequence length="377" mass="38535">MAALSIASSLISSTIIPSTFVTATYGAAISTVTIFTDGQAITTVPFNGPATNSTSTCTESTELSSVTGESTVSVSVSVTTLASIRARDAQADGPVTSGSTTGGRSTSTRIKEVFTTVTTSTTSGYKNATTPAFSSVETAPGLPVFSSSSSTSTRTIPTVLTRRPLHQTGHSTRTTKSISIEFGSKFAPAPTDELSTTKTTSYVMTTVTPAATTAGDGSSHPAAHATSHRIPPMQRPSPPGKQHGPPPHPAGQPGPNNDHYPMKLEHLEQLLKGLGDKAVIIPIVDTVGSWVIKVNDSPVGGAVSPAGAEGPPDSVQSRHGGSNERPHVPTHGGPGHRGGPEGLGVTASESEMVKETGTKSGGSRALASPLLGHRWTR</sequence>
<evidence type="ECO:0000313" key="1">
    <source>
        <dbReference type="EMBL" id="KAK3725082.1"/>
    </source>
</evidence>
<organism evidence="1 2">
    <name type="scientific">Vermiconidia calcicola</name>
    <dbReference type="NCBI Taxonomy" id="1690605"/>
    <lineage>
        <taxon>Eukaryota</taxon>
        <taxon>Fungi</taxon>
        <taxon>Dikarya</taxon>
        <taxon>Ascomycota</taxon>
        <taxon>Pezizomycotina</taxon>
        <taxon>Dothideomycetes</taxon>
        <taxon>Dothideomycetidae</taxon>
        <taxon>Mycosphaerellales</taxon>
        <taxon>Extremaceae</taxon>
        <taxon>Vermiconidia</taxon>
    </lineage>
</organism>
<reference evidence="1" key="1">
    <citation type="submission" date="2023-07" db="EMBL/GenBank/DDBJ databases">
        <title>Black Yeasts Isolated from many extreme environments.</title>
        <authorList>
            <person name="Coleine C."/>
            <person name="Stajich J.E."/>
            <person name="Selbmann L."/>
        </authorList>
    </citation>
    <scope>NUCLEOTIDE SEQUENCE</scope>
    <source>
        <strain evidence="1">CCFEE 5714</strain>
    </source>
</reference>
<accession>A0ACC3NXH2</accession>
<dbReference type="Proteomes" id="UP001281147">
    <property type="component" value="Unassembled WGS sequence"/>
</dbReference>
<protein>
    <submittedName>
        <fullName evidence="1">Uncharacterized protein</fullName>
    </submittedName>
</protein>
<evidence type="ECO:0000313" key="2">
    <source>
        <dbReference type="Proteomes" id="UP001281147"/>
    </source>
</evidence>
<name>A0ACC3NXH2_9PEZI</name>
<comment type="caution">
    <text evidence="1">The sequence shown here is derived from an EMBL/GenBank/DDBJ whole genome shotgun (WGS) entry which is preliminary data.</text>
</comment>
<dbReference type="EMBL" id="JAUTXU010000003">
    <property type="protein sequence ID" value="KAK3725082.1"/>
    <property type="molecule type" value="Genomic_DNA"/>
</dbReference>
<gene>
    <name evidence="1" type="ORF">LTR37_000593</name>
</gene>